<accession>A0A2I0KGY5</accession>
<name>A0A2I0KGY5_PUNGR</name>
<evidence type="ECO:0000313" key="1">
    <source>
        <dbReference type="EMBL" id="PKI67463.1"/>
    </source>
</evidence>
<organism evidence="1 2">
    <name type="scientific">Punica granatum</name>
    <name type="common">Pomegranate</name>
    <dbReference type="NCBI Taxonomy" id="22663"/>
    <lineage>
        <taxon>Eukaryota</taxon>
        <taxon>Viridiplantae</taxon>
        <taxon>Streptophyta</taxon>
        <taxon>Embryophyta</taxon>
        <taxon>Tracheophyta</taxon>
        <taxon>Spermatophyta</taxon>
        <taxon>Magnoliopsida</taxon>
        <taxon>eudicotyledons</taxon>
        <taxon>Gunneridae</taxon>
        <taxon>Pentapetalae</taxon>
        <taxon>rosids</taxon>
        <taxon>malvids</taxon>
        <taxon>Myrtales</taxon>
        <taxon>Lythraceae</taxon>
        <taxon>Punica</taxon>
    </lineage>
</organism>
<keyword evidence="2" id="KW-1185">Reference proteome</keyword>
<sequence>MEPNFHAIRPTLVSHLLGVPTIRLYAGLAYEKLLHFIESRAHRIQGDFLRKDLCHAYLLLIFGTLLFPHSHSLIDTALASIVLQVVGGCGYEVALMVKAIRSLDRVSRTCDRRIKGSPILLQIWLQSHVNPHGLICSVMYFNGPESVISQLLPLVRMEKCKISEWMKFFRGI</sequence>
<dbReference type="AlphaFoldDB" id="A0A2I0KGY5"/>
<comment type="caution">
    <text evidence="1">The sequence shown here is derived from an EMBL/GenBank/DDBJ whole genome shotgun (WGS) entry which is preliminary data.</text>
</comment>
<protein>
    <submittedName>
        <fullName evidence="1">Uncharacterized protein</fullName>
    </submittedName>
</protein>
<dbReference type="Proteomes" id="UP000233551">
    <property type="component" value="Unassembled WGS sequence"/>
</dbReference>
<gene>
    <name evidence="1" type="ORF">CRG98_012047</name>
</gene>
<proteinExistence type="predicted"/>
<evidence type="ECO:0000313" key="2">
    <source>
        <dbReference type="Proteomes" id="UP000233551"/>
    </source>
</evidence>
<reference evidence="1 2" key="1">
    <citation type="submission" date="2017-11" db="EMBL/GenBank/DDBJ databases">
        <title>De-novo sequencing of pomegranate (Punica granatum L.) genome.</title>
        <authorList>
            <person name="Akparov Z."/>
            <person name="Amiraslanov A."/>
            <person name="Hajiyeva S."/>
            <person name="Abbasov M."/>
            <person name="Kaur K."/>
            <person name="Hamwieh A."/>
            <person name="Solovyev V."/>
            <person name="Salamov A."/>
            <person name="Braich B."/>
            <person name="Kosarev P."/>
            <person name="Mahmoud A."/>
            <person name="Hajiyev E."/>
            <person name="Babayeva S."/>
            <person name="Izzatullayeva V."/>
            <person name="Mammadov A."/>
            <person name="Mammadov A."/>
            <person name="Sharifova S."/>
            <person name="Ojaghi J."/>
            <person name="Eynullazada K."/>
            <person name="Bayramov B."/>
            <person name="Abdulazimova A."/>
            <person name="Shahmuradov I."/>
        </authorList>
    </citation>
    <scope>NUCLEOTIDE SEQUENCE [LARGE SCALE GENOMIC DNA]</scope>
    <source>
        <strain evidence="2">cv. AG2017</strain>
        <tissue evidence="1">Leaf</tissue>
    </source>
</reference>
<dbReference type="EMBL" id="PGOL01000597">
    <property type="protein sequence ID" value="PKI67463.1"/>
    <property type="molecule type" value="Genomic_DNA"/>
</dbReference>